<keyword evidence="2" id="KW-0808">Transferase</keyword>
<evidence type="ECO:0000256" key="1">
    <source>
        <dbReference type="ARBA" id="ARBA00006479"/>
    </source>
</evidence>
<sequence>MTSPAPALRVLRLGFDVGGSKIDAVAATDTGEIVRRVRRSTGWGADAVVGAVAETAVAMADDLGVPTSAFASVGVGIPGQADADQRTISHAVNLGIERLDLAAALEPVLGTRVRTENDVKAAALGAAKLHGRPGTTAYLNIGTGIAAGFVTDGVLWRGARGTSGEVGHIVADPNGPLCRCGQRGCIEMYAGGGAIARRWGKDVAFPVVDVFDAADAGDPEAVVLRDGIAFGVASALRLIALSIDPDFMVLGGGVTALGDRMLTRVMAELERAAEASPFLASLDLSSRVSVLPARSPVAALGAALIAVHPHEQEAHAHG</sequence>
<evidence type="ECO:0000313" key="2">
    <source>
        <dbReference type="EMBL" id="RLK47843.1"/>
    </source>
</evidence>
<dbReference type="GO" id="GO:0016301">
    <property type="term" value="F:kinase activity"/>
    <property type="evidence" value="ECO:0007669"/>
    <property type="project" value="UniProtKB-KW"/>
</dbReference>
<dbReference type="Proteomes" id="UP000273158">
    <property type="component" value="Unassembled WGS sequence"/>
</dbReference>
<dbReference type="Pfam" id="PF00480">
    <property type="entry name" value="ROK"/>
    <property type="match status" value="1"/>
</dbReference>
<dbReference type="AlphaFoldDB" id="A0A498BVT6"/>
<dbReference type="PANTHER" id="PTHR18964">
    <property type="entry name" value="ROK (REPRESSOR, ORF, KINASE) FAMILY"/>
    <property type="match status" value="1"/>
</dbReference>
<proteinExistence type="inferred from homology"/>
<dbReference type="EMBL" id="RCDB01000003">
    <property type="protein sequence ID" value="RLK47843.1"/>
    <property type="molecule type" value="Genomic_DNA"/>
</dbReference>
<gene>
    <name evidence="2" type="ORF">C7474_2442</name>
</gene>
<comment type="caution">
    <text evidence="2">The sequence shown here is derived from an EMBL/GenBank/DDBJ whole genome shotgun (WGS) entry which is preliminary data.</text>
</comment>
<dbReference type="InterPro" id="IPR043129">
    <property type="entry name" value="ATPase_NBD"/>
</dbReference>
<keyword evidence="3" id="KW-1185">Reference proteome</keyword>
<dbReference type="InterPro" id="IPR000600">
    <property type="entry name" value="ROK"/>
</dbReference>
<keyword evidence="2" id="KW-0418">Kinase</keyword>
<organism evidence="2 3">
    <name type="scientific">Microbacterium telephonicum</name>
    <dbReference type="NCBI Taxonomy" id="1714841"/>
    <lineage>
        <taxon>Bacteria</taxon>
        <taxon>Bacillati</taxon>
        <taxon>Actinomycetota</taxon>
        <taxon>Actinomycetes</taxon>
        <taxon>Micrococcales</taxon>
        <taxon>Microbacteriaceae</taxon>
        <taxon>Microbacterium</taxon>
    </lineage>
</organism>
<evidence type="ECO:0000313" key="3">
    <source>
        <dbReference type="Proteomes" id="UP000273158"/>
    </source>
</evidence>
<accession>A0A498BVT6</accession>
<dbReference type="Gene3D" id="3.30.420.40">
    <property type="match status" value="2"/>
</dbReference>
<comment type="similarity">
    <text evidence="1">Belongs to the ROK (NagC/XylR) family.</text>
</comment>
<protein>
    <submittedName>
        <fullName evidence="2">Putative NBD/HSP70 family sugar kinase</fullName>
    </submittedName>
</protein>
<dbReference type="SUPFAM" id="SSF53067">
    <property type="entry name" value="Actin-like ATPase domain"/>
    <property type="match status" value="1"/>
</dbReference>
<dbReference type="RefSeq" id="WP_241965228.1">
    <property type="nucleotide sequence ID" value="NZ_RCDB01000003.1"/>
</dbReference>
<dbReference type="PANTHER" id="PTHR18964:SF149">
    <property type="entry name" value="BIFUNCTIONAL UDP-N-ACETYLGLUCOSAMINE 2-EPIMERASE_N-ACETYLMANNOSAMINE KINASE"/>
    <property type="match status" value="1"/>
</dbReference>
<reference evidence="2 3" key="1">
    <citation type="journal article" date="2015" name="Stand. Genomic Sci.">
        <title>Genomic Encyclopedia of Bacterial and Archaeal Type Strains, Phase III: the genomes of soil and plant-associated and newly described type strains.</title>
        <authorList>
            <person name="Whitman W.B."/>
            <person name="Woyke T."/>
            <person name="Klenk H.P."/>
            <person name="Zhou Y."/>
            <person name="Lilburn T.G."/>
            <person name="Beck B.J."/>
            <person name="De Vos P."/>
            <person name="Vandamme P."/>
            <person name="Eisen J.A."/>
            <person name="Garrity G."/>
            <person name="Hugenholtz P."/>
            <person name="Kyrpides N.C."/>
        </authorList>
    </citation>
    <scope>NUCLEOTIDE SEQUENCE [LARGE SCALE GENOMIC DNA]</scope>
    <source>
        <strain evidence="2 3">S2T63</strain>
    </source>
</reference>
<name>A0A498BVT6_9MICO</name>